<dbReference type="PANTHER" id="PTHR38827:SF1">
    <property type="entry name" value="T. BRUCEI SPP.-SPECIFIC PROTEIN"/>
    <property type="match status" value="1"/>
</dbReference>
<accession>G0U4X7</accession>
<protein>
    <submittedName>
        <fullName evidence="1">Uncharacterized protein</fullName>
    </submittedName>
</protein>
<name>G0U4X7_TRYVY</name>
<dbReference type="EMBL" id="HE573026">
    <property type="protein sequence ID" value="CCC52492.1"/>
    <property type="molecule type" value="Genomic_DNA"/>
</dbReference>
<dbReference type="VEuPathDB" id="TriTrypDB:TvY486_1015340"/>
<proteinExistence type="predicted"/>
<sequence length="123" mass="13391">MFSRRVYASAGVPRRVWASLHIQSSRQAQRILPSLAPVLPSAGPRLSDITLSAITGGVFGSGSSLEPLANNDCPLPAEVALIWHRSWPAAVSARVCLPLRTILWMSGGMARFVLIEKRKFVQL</sequence>
<gene>
    <name evidence="1" type="ORF">TVY486_1015340</name>
</gene>
<dbReference type="AlphaFoldDB" id="G0U4X7"/>
<reference evidence="1" key="1">
    <citation type="journal article" date="2012" name="Proc. Natl. Acad. Sci. U.S.A.">
        <title>Antigenic diversity is generated by distinct evolutionary mechanisms in African trypanosome species.</title>
        <authorList>
            <person name="Jackson A.P."/>
            <person name="Berry A."/>
            <person name="Aslett M."/>
            <person name="Allison H.C."/>
            <person name="Burton P."/>
            <person name="Vavrova-Anderson J."/>
            <person name="Brown R."/>
            <person name="Browne H."/>
            <person name="Corton N."/>
            <person name="Hauser H."/>
            <person name="Gamble J."/>
            <person name="Gilderthorp R."/>
            <person name="Marcello L."/>
            <person name="McQuillan J."/>
            <person name="Otto T.D."/>
            <person name="Quail M.A."/>
            <person name="Sanders M.J."/>
            <person name="van Tonder A."/>
            <person name="Ginger M.L."/>
            <person name="Field M.C."/>
            <person name="Barry J.D."/>
            <person name="Hertz-Fowler C."/>
            <person name="Berriman M."/>
        </authorList>
    </citation>
    <scope>NUCLEOTIDE SEQUENCE</scope>
    <source>
        <strain evidence="1">Y486</strain>
    </source>
</reference>
<dbReference type="PANTHER" id="PTHR38827">
    <property type="entry name" value="T. BRUCEI SPP.-SPECIFIC PROTEIN-RELATED"/>
    <property type="match status" value="1"/>
</dbReference>
<evidence type="ECO:0000313" key="1">
    <source>
        <dbReference type="EMBL" id="CCC52492.1"/>
    </source>
</evidence>
<organism evidence="1">
    <name type="scientific">Trypanosoma vivax (strain Y486)</name>
    <dbReference type="NCBI Taxonomy" id="1055687"/>
    <lineage>
        <taxon>Eukaryota</taxon>
        <taxon>Discoba</taxon>
        <taxon>Euglenozoa</taxon>
        <taxon>Kinetoplastea</taxon>
        <taxon>Metakinetoplastina</taxon>
        <taxon>Trypanosomatida</taxon>
        <taxon>Trypanosomatidae</taxon>
        <taxon>Trypanosoma</taxon>
        <taxon>Duttonella</taxon>
    </lineage>
</organism>